<dbReference type="GO" id="GO:0032259">
    <property type="term" value="P:methylation"/>
    <property type="evidence" value="ECO:0007669"/>
    <property type="project" value="UniProtKB-KW"/>
</dbReference>
<organism evidence="2 3">
    <name type="scientific">Sanguibacter biliveldensis</name>
    <dbReference type="NCBI Taxonomy" id="3030830"/>
    <lineage>
        <taxon>Bacteria</taxon>
        <taxon>Bacillati</taxon>
        <taxon>Actinomycetota</taxon>
        <taxon>Actinomycetes</taxon>
        <taxon>Micrococcales</taxon>
        <taxon>Sanguibacteraceae</taxon>
        <taxon>Sanguibacter</taxon>
    </lineage>
</organism>
<evidence type="ECO:0000313" key="3">
    <source>
        <dbReference type="Proteomes" id="UP001304340"/>
    </source>
</evidence>
<protein>
    <submittedName>
        <fullName evidence="2">Class I SAM-dependent methyltransferase</fullName>
    </submittedName>
</protein>
<keyword evidence="3" id="KW-1185">Reference proteome</keyword>
<dbReference type="CDD" id="cd02440">
    <property type="entry name" value="AdoMet_MTases"/>
    <property type="match status" value="1"/>
</dbReference>
<proteinExistence type="predicted"/>
<dbReference type="Gene3D" id="3.40.50.150">
    <property type="entry name" value="Vaccinia Virus protein VP39"/>
    <property type="match status" value="1"/>
</dbReference>
<dbReference type="PANTHER" id="PTHR42912">
    <property type="entry name" value="METHYLTRANSFERASE"/>
    <property type="match status" value="1"/>
</dbReference>
<accession>A0AAF1BX44</accession>
<dbReference type="RefSeq" id="WP_319155731.1">
    <property type="nucleotide sequence ID" value="NZ_CP138359.1"/>
</dbReference>
<dbReference type="InterPro" id="IPR050508">
    <property type="entry name" value="Methyltransf_Superfamily"/>
</dbReference>
<dbReference type="EMBL" id="CP138359">
    <property type="protein sequence ID" value="WPF81346.1"/>
    <property type="molecule type" value="Genomic_DNA"/>
</dbReference>
<dbReference type="Pfam" id="PF08241">
    <property type="entry name" value="Methyltransf_11"/>
    <property type="match status" value="1"/>
</dbReference>
<feature type="domain" description="Methyltransferase type 11" evidence="1">
    <location>
        <begin position="49"/>
        <end position="146"/>
    </location>
</feature>
<sequence>MTSRDDVRTYYAGYGQNELARLTTPAGRLEMALTTTLLAPHLPSTGTALDIGGGPGRYTQWLVERGLRPTLADLSPELLAIARDHLDAAAVEEIVEADACDLGRWADHSFDVSLSLGPFYHLPRLDDRQQAVRELVRVTRPGGLVAVAMMPTYGYLRRTLTMPDERHRMADTTMVRDVVERGHFVNDTPGRFTEGFGVDPRDPQRLFEDEGIETVLVASTHGFATGLEDQVDTLRESNPDAYAATLDVLVDTATDPALFGTAGHLLLIGRTPR</sequence>
<dbReference type="Proteomes" id="UP001304340">
    <property type="component" value="Chromosome"/>
</dbReference>
<reference evidence="3" key="1">
    <citation type="submission" date="2023-11" db="EMBL/GenBank/DDBJ databases">
        <authorList>
            <person name="Helweg L.P."/>
            <person name="Kiel A."/>
            <person name="Hitz F."/>
            <person name="Ruckert-Reed C."/>
            <person name="Busche T."/>
            <person name="Kaltschmidt B."/>
            <person name="Kaltschmidt C."/>
        </authorList>
    </citation>
    <scope>NUCLEOTIDE SEQUENCE [LARGE SCALE GENOMIC DNA]</scope>
    <source>
        <strain evidence="3">4.1</strain>
    </source>
</reference>
<dbReference type="AlphaFoldDB" id="A0AAF1BX44"/>
<name>A0AAF1BX44_9MICO</name>
<dbReference type="SUPFAM" id="SSF53335">
    <property type="entry name" value="S-adenosyl-L-methionine-dependent methyltransferases"/>
    <property type="match status" value="1"/>
</dbReference>
<dbReference type="KEGG" id="sbil:SANBI_002635"/>
<evidence type="ECO:0000313" key="2">
    <source>
        <dbReference type="EMBL" id="WPF81346.1"/>
    </source>
</evidence>
<dbReference type="GO" id="GO:0008757">
    <property type="term" value="F:S-adenosylmethionine-dependent methyltransferase activity"/>
    <property type="evidence" value="ECO:0007669"/>
    <property type="project" value="InterPro"/>
</dbReference>
<keyword evidence="2" id="KW-0489">Methyltransferase</keyword>
<evidence type="ECO:0000259" key="1">
    <source>
        <dbReference type="Pfam" id="PF08241"/>
    </source>
</evidence>
<dbReference type="InterPro" id="IPR029063">
    <property type="entry name" value="SAM-dependent_MTases_sf"/>
</dbReference>
<keyword evidence="2" id="KW-0808">Transferase</keyword>
<dbReference type="InterPro" id="IPR013216">
    <property type="entry name" value="Methyltransf_11"/>
</dbReference>
<gene>
    <name evidence="2" type="ORF">SANBI_002635</name>
</gene>